<proteinExistence type="predicted"/>
<dbReference type="EMBL" id="JADGJD010000320">
    <property type="protein sequence ID" value="KAJ3052161.1"/>
    <property type="molecule type" value="Genomic_DNA"/>
</dbReference>
<reference evidence="1" key="1">
    <citation type="submission" date="2020-05" db="EMBL/GenBank/DDBJ databases">
        <title>Phylogenomic resolution of chytrid fungi.</title>
        <authorList>
            <person name="Stajich J.E."/>
            <person name="Amses K."/>
            <person name="Simmons R."/>
            <person name="Seto K."/>
            <person name="Myers J."/>
            <person name="Bonds A."/>
            <person name="Quandt C.A."/>
            <person name="Barry K."/>
            <person name="Liu P."/>
            <person name="Grigoriev I."/>
            <person name="Longcore J.E."/>
            <person name="James T.Y."/>
        </authorList>
    </citation>
    <scope>NUCLEOTIDE SEQUENCE</scope>
    <source>
        <strain evidence="1">JEL0318</strain>
    </source>
</reference>
<comment type="caution">
    <text evidence="1">The sequence shown here is derived from an EMBL/GenBank/DDBJ whole genome shotgun (WGS) entry which is preliminary data.</text>
</comment>
<evidence type="ECO:0000313" key="1">
    <source>
        <dbReference type="EMBL" id="KAJ3052161.1"/>
    </source>
</evidence>
<dbReference type="AlphaFoldDB" id="A0AAD5SCY3"/>
<name>A0AAD5SCY3_9FUNG</name>
<evidence type="ECO:0000313" key="2">
    <source>
        <dbReference type="Proteomes" id="UP001212841"/>
    </source>
</evidence>
<accession>A0AAD5SCY3</accession>
<keyword evidence="2" id="KW-1185">Reference proteome</keyword>
<organism evidence="1 2">
    <name type="scientific">Rhizophlyctis rosea</name>
    <dbReference type="NCBI Taxonomy" id="64517"/>
    <lineage>
        <taxon>Eukaryota</taxon>
        <taxon>Fungi</taxon>
        <taxon>Fungi incertae sedis</taxon>
        <taxon>Chytridiomycota</taxon>
        <taxon>Chytridiomycota incertae sedis</taxon>
        <taxon>Chytridiomycetes</taxon>
        <taxon>Rhizophlyctidales</taxon>
        <taxon>Rhizophlyctidaceae</taxon>
        <taxon>Rhizophlyctis</taxon>
    </lineage>
</organism>
<protein>
    <submittedName>
        <fullName evidence="1">Uncharacterized protein</fullName>
    </submittedName>
</protein>
<gene>
    <name evidence="1" type="ORF">HK097_006807</name>
</gene>
<sequence>MIETPEHLELVSALSSSPLYISFLPYDQPVMSLVSAPLCVQDLDGFQKLRRHQLQPASDDFDRTGIVPDEYCIRGPDYREPMFSIATDAEDGLSCLTAVAGLDDATEHNMACTRVVVVGGGLYNSPITFMPSLISELLVLGRKIAPGGLTIALISEVAAGFGNEQFVFELLPLKWDAAQAFRYGLAAASASCLIIDHRSHFDTPIMHKIFDSIMYKQFEESL</sequence>
<dbReference type="Proteomes" id="UP001212841">
    <property type="component" value="Unassembled WGS sequence"/>
</dbReference>